<keyword evidence="1" id="KW-0235">DNA replication</keyword>
<dbReference type="Proteomes" id="UP001194098">
    <property type="component" value="Unassembled WGS sequence"/>
</dbReference>
<accession>A0A0B5QP09</accession>
<dbReference type="CDD" id="cd06257">
    <property type="entry name" value="DnaJ"/>
    <property type="match status" value="1"/>
</dbReference>
<sequence>MDPYEVLGVEKTASEEEIKNKFKDILEEYTQNQNETTKQKVLALSAAYELIINGNLYKEIRDLVDNKNFSEAEAKLNLINNANSAEWNYLQGFISVQKGWFDSGLNYLKKAVELDPNNHEYLDSLNKLQARVIDYMKKYANKNVKPNSNSMNACGGDNNSSGNGGMC</sequence>
<dbReference type="RefSeq" id="WP_011969148.1">
    <property type="nucleotide sequence ID" value="NZ_CP010086.2"/>
</dbReference>
<dbReference type="InterPro" id="IPR001623">
    <property type="entry name" value="DnaJ_domain"/>
</dbReference>
<dbReference type="OMA" id="AEWNYLQ"/>
<dbReference type="InterPro" id="IPR036869">
    <property type="entry name" value="J_dom_sf"/>
</dbReference>
<dbReference type="SUPFAM" id="SSF48452">
    <property type="entry name" value="TPR-like"/>
    <property type="match status" value="1"/>
</dbReference>
<dbReference type="InterPro" id="IPR019734">
    <property type="entry name" value="TPR_rpt"/>
</dbReference>
<dbReference type="PRINTS" id="PR00625">
    <property type="entry name" value="JDOMAIN"/>
</dbReference>
<dbReference type="EMBL" id="JABSXK010000001">
    <property type="protein sequence ID" value="NRV07197.1"/>
    <property type="molecule type" value="Genomic_DNA"/>
</dbReference>
<dbReference type="Proteomes" id="UP000031866">
    <property type="component" value="Chromosome"/>
</dbReference>
<dbReference type="InterPro" id="IPR011990">
    <property type="entry name" value="TPR-like_helical_dom_sf"/>
</dbReference>
<organism evidence="4 9">
    <name type="scientific">Clostridium beijerinckii</name>
    <name type="common">Clostridium MP</name>
    <dbReference type="NCBI Taxonomy" id="1520"/>
    <lineage>
        <taxon>Bacteria</taxon>
        <taxon>Bacillati</taxon>
        <taxon>Bacillota</taxon>
        <taxon>Clostridia</taxon>
        <taxon>Eubacteriales</taxon>
        <taxon>Clostridiaceae</taxon>
        <taxon>Clostridium</taxon>
    </lineage>
</organism>
<dbReference type="Gene3D" id="1.25.40.10">
    <property type="entry name" value="Tetratricopeptide repeat domain"/>
    <property type="match status" value="1"/>
</dbReference>
<keyword evidence="2" id="KW-0802">TPR repeat</keyword>
<evidence type="ECO:0000313" key="8">
    <source>
        <dbReference type="EMBL" id="NSB15640.1"/>
    </source>
</evidence>
<dbReference type="EMBL" id="JADOEF010000001">
    <property type="protein sequence ID" value="MBF7811399.1"/>
    <property type="molecule type" value="Genomic_DNA"/>
</dbReference>
<evidence type="ECO:0000313" key="4">
    <source>
        <dbReference type="EMBL" id="AJG98583.1"/>
    </source>
</evidence>
<reference evidence="5" key="3">
    <citation type="submission" date="2020-04" db="EMBL/GenBank/DDBJ databases">
        <authorList>
            <person name="Brown S."/>
        </authorList>
    </citation>
    <scope>NUCLEOTIDE SEQUENCE</scope>
    <source>
        <strain evidence="5">DJ015</strain>
    </source>
</reference>
<evidence type="ECO:0000313" key="6">
    <source>
        <dbReference type="EMBL" id="MBF7811399.1"/>
    </source>
</evidence>
<dbReference type="GO" id="GO:0006260">
    <property type="term" value="P:DNA replication"/>
    <property type="evidence" value="ECO:0007669"/>
    <property type="project" value="UniProtKB-KW"/>
</dbReference>
<evidence type="ECO:0000259" key="3">
    <source>
        <dbReference type="PROSITE" id="PS50076"/>
    </source>
</evidence>
<reference evidence="9" key="1">
    <citation type="submission" date="2014-12" db="EMBL/GenBank/DDBJ databases">
        <title>Genome sequence of Clostridium beijerinckii strain 59B.</title>
        <authorList>
            <person name="Little G.T."/>
            <person name="Minton N.P."/>
        </authorList>
    </citation>
    <scope>NUCLEOTIDE SEQUENCE [LARGE SCALE GENOMIC DNA]</scope>
    <source>
        <strain evidence="9">59B</strain>
    </source>
</reference>
<feature type="repeat" description="TPR" evidence="2">
    <location>
        <begin position="85"/>
        <end position="118"/>
    </location>
</feature>
<dbReference type="PROSITE" id="PS50005">
    <property type="entry name" value="TPR"/>
    <property type="match status" value="1"/>
</dbReference>
<name>A0A0B5QP09_CLOBE</name>
<dbReference type="EMBL" id="JABTDW010000001">
    <property type="protein sequence ID" value="NSB15640.1"/>
    <property type="molecule type" value="Genomic_DNA"/>
</dbReference>
<dbReference type="SMART" id="SM00271">
    <property type="entry name" value="DnaJ"/>
    <property type="match status" value="1"/>
</dbReference>
<dbReference type="Pfam" id="PF00226">
    <property type="entry name" value="DnaJ"/>
    <property type="match status" value="1"/>
</dbReference>
<evidence type="ECO:0000313" key="5">
    <source>
        <dbReference type="EMBL" id="MBC2473726.1"/>
    </source>
</evidence>
<reference evidence="6" key="5">
    <citation type="submission" date="2020-11" db="EMBL/GenBank/DDBJ databases">
        <authorList>
            <person name="Thieme N."/>
            <person name="Liebl W."/>
            <person name="Zverlov V."/>
        </authorList>
    </citation>
    <scope>NUCLEOTIDE SEQUENCE</scope>
    <source>
        <strain evidence="6">NT08</strain>
    </source>
</reference>
<reference evidence="8" key="4">
    <citation type="submission" date="2020-06" db="EMBL/GenBank/DDBJ databases">
        <title>Genomic insights into acetone-butanol-ethanol (ABE) fermentation by sequencing solventogenic clostridia strains.</title>
        <authorList>
            <person name="Brown S."/>
        </authorList>
    </citation>
    <scope>NUCLEOTIDE SEQUENCE</scope>
    <source>
        <strain evidence="8">DJ123</strain>
        <strain evidence="7">DJ126</strain>
    </source>
</reference>
<evidence type="ECO:0000313" key="7">
    <source>
        <dbReference type="EMBL" id="NRV07197.1"/>
    </source>
</evidence>
<protein>
    <submittedName>
        <fullName evidence="7">DnaJ-class molecular chaperone</fullName>
    </submittedName>
    <submittedName>
        <fullName evidence="5">J domain-containing protein</fullName>
    </submittedName>
    <submittedName>
        <fullName evidence="4">Molecular chaperone DnaJ</fullName>
    </submittedName>
</protein>
<dbReference type="EMBL" id="JABAGV010000005">
    <property type="protein sequence ID" value="MBC2473726.1"/>
    <property type="molecule type" value="Genomic_DNA"/>
</dbReference>
<dbReference type="Proteomes" id="UP000631418">
    <property type="component" value="Unassembled WGS sequence"/>
</dbReference>
<evidence type="ECO:0000313" key="9">
    <source>
        <dbReference type="Proteomes" id="UP000031866"/>
    </source>
</evidence>
<proteinExistence type="predicted"/>
<dbReference type="Gene3D" id="1.10.287.110">
    <property type="entry name" value="DnaJ domain"/>
    <property type="match status" value="1"/>
</dbReference>
<dbReference type="STRING" id="1520.LF65_01985"/>
<reference evidence="4" key="2">
    <citation type="submission" date="2016-02" db="EMBL/GenBank/DDBJ databases">
        <title>Genome sequence of Clostridium beijerinckii strain 59B.</title>
        <authorList>
            <person name="Little G.T."/>
            <person name="Minton N.P."/>
        </authorList>
    </citation>
    <scope>NUCLEOTIDE SEQUENCE</scope>
    <source>
        <strain evidence="4">NCIMB 14988</strain>
    </source>
</reference>
<evidence type="ECO:0000256" key="1">
    <source>
        <dbReference type="ARBA" id="ARBA00022705"/>
    </source>
</evidence>
<evidence type="ECO:0000256" key="2">
    <source>
        <dbReference type="PROSITE-ProRule" id="PRU00339"/>
    </source>
</evidence>
<dbReference type="OrthoDB" id="9779889at2"/>
<dbReference type="PROSITE" id="PS50076">
    <property type="entry name" value="DNAJ_2"/>
    <property type="match status" value="1"/>
</dbReference>
<dbReference type="KEGG" id="cbei:LF65_01985"/>
<reference evidence="5" key="6">
    <citation type="journal article" date="2022" name="Nat. Biotechnol.">
        <title>Carbon-negative production of acetone and isopropanol by gas fermentation at industrial pilot scale.</title>
        <authorList>
            <person name="Liew F.E."/>
            <person name="Nogle R."/>
            <person name="Abdalla T."/>
            <person name="Rasor B.J."/>
            <person name="Canter C."/>
            <person name="Jensen R.O."/>
            <person name="Wang L."/>
            <person name="Strutz J."/>
            <person name="Chirania P."/>
            <person name="De Tissera S."/>
            <person name="Mueller A.P."/>
            <person name="Ruan Z."/>
            <person name="Gao A."/>
            <person name="Tran L."/>
            <person name="Engle N.L."/>
            <person name="Bromley J.C."/>
            <person name="Daniell J."/>
            <person name="Conrado R."/>
            <person name="Tschaplinski T.J."/>
            <person name="Giannone R.J."/>
            <person name="Hettich R.L."/>
            <person name="Karim A.S."/>
            <person name="Simpson S.D."/>
            <person name="Brown S.D."/>
            <person name="Leang C."/>
            <person name="Jewett M.C."/>
            <person name="Kopke M."/>
        </authorList>
    </citation>
    <scope>NUCLEOTIDE SEQUENCE</scope>
    <source>
        <strain evidence="5">DJ015</strain>
    </source>
</reference>
<dbReference type="EMBL" id="CP010086">
    <property type="protein sequence ID" value="AJG98583.1"/>
    <property type="molecule type" value="Genomic_DNA"/>
</dbReference>
<dbReference type="Proteomes" id="UP000822184">
    <property type="component" value="Unassembled WGS sequence"/>
</dbReference>
<dbReference type="SUPFAM" id="SSF46565">
    <property type="entry name" value="Chaperone J-domain"/>
    <property type="match status" value="1"/>
</dbReference>
<dbReference type="Proteomes" id="UP000821656">
    <property type="component" value="Unassembled WGS sequence"/>
</dbReference>
<gene>
    <name evidence="8" type="ORF">BCD95_003899</name>
    <name evidence="7" type="ORF">DFH45_000160</name>
    <name evidence="5" type="ORF">HGI39_03195</name>
    <name evidence="6" type="ORF">IS491_22565</name>
    <name evidence="4" type="ORF">LF65_01985</name>
</gene>
<dbReference type="AlphaFoldDB" id="A0A0B5QP09"/>
<feature type="domain" description="J" evidence="3">
    <location>
        <begin position="2"/>
        <end position="68"/>
    </location>
</feature>